<reference evidence="7" key="1">
    <citation type="journal article" date="2021" name="New Phytol.">
        <title>Evolutionary innovations through gain and loss of genes in the ectomycorrhizal Boletales.</title>
        <authorList>
            <person name="Wu G."/>
            <person name="Miyauchi S."/>
            <person name="Morin E."/>
            <person name="Kuo A."/>
            <person name="Drula E."/>
            <person name="Varga T."/>
            <person name="Kohler A."/>
            <person name="Feng B."/>
            <person name="Cao Y."/>
            <person name="Lipzen A."/>
            <person name="Daum C."/>
            <person name="Hundley H."/>
            <person name="Pangilinan J."/>
            <person name="Johnson J."/>
            <person name="Barry K."/>
            <person name="LaButti K."/>
            <person name="Ng V."/>
            <person name="Ahrendt S."/>
            <person name="Min B."/>
            <person name="Choi I.G."/>
            <person name="Park H."/>
            <person name="Plett J.M."/>
            <person name="Magnuson J."/>
            <person name="Spatafora J.W."/>
            <person name="Nagy L.G."/>
            <person name="Henrissat B."/>
            <person name="Grigoriev I.V."/>
            <person name="Yang Z.L."/>
            <person name="Xu J."/>
            <person name="Martin F.M."/>
        </authorList>
    </citation>
    <scope>NUCLEOTIDE SEQUENCE</scope>
    <source>
        <strain evidence="7">KKN 215</strain>
    </source>
</reference>
<dbReference type="PANTHER" id="PTHR45922">
    <property type="entry name" value="CLEAVAGE AND POLYADENYLATION SPECIFICITY FACTOR SUBUNIT 2"/>
    <property type="match status" value="1"/>
</dbReference>
<feature type="region of interest" description="Disordered" evidence="5">
    <location>
        <begin position="142"/>
        <end position="166"/>
    </location>
</feature>
<dbReference type="GO" id="GO:0005847">
    <property type="term" value="C:mRNA cleavage and polyadenylation specificity factor complex"/>
    <property type="evidence" value="ECO:0007669"/>
    <property type="project" value="InterPro"/>
</dbReference>
<dbReference type="Pfam" id="PF13299">
    <property type="entry name" value="CPSF100_C"/>
    <property type="match status" value="1"/>
</dbReference>
<dbReference type="InterPro" id="IPR022712">
    <property type="entry name" value="Beta_Casp"/>
</dbReference>
<keyword evidence="3 4" id="KW-0539">Nucleus</keyword>
<sequence>MITFFPLSGAARSSRTTPLAYLLKVDDVQILLDCGSPDWNPEDPSSSAVKEEDLAENSFHWEQYCQALKEHAPNIDLVLLSHGDLAHAGLYAYAYAHWNLKAPAYTTLPVQAMARIAATEDIEGLRDEEEFEDASETLGVDVEMNPADGSPSLEKTRSASPNDSSRLRTRKYVATIQEVHDAFDSVTVLRYSQPFHLQGKCQGITIIPFNAGHTLGGTIWKIRSPTAGTVLYAVDMNHMRERHLDGTVLIRSSGSGGSTVFESLQRPDLLITDAERANVTTARRKDRDAALLDCIDAALSSRNSVLMPCDASSRVLELLVLLDQHWSYSRLKFPICLVSRTGREMLTFVRSMMEWLGGTISKEDVGAEVDGGKGGKDRKRKRDDDGDEEALGAFALRFKHLEFFNSHASLLQHYSSKEPKLILAVPASLSHGPSRLLFSKFAEIPDNVILLTGRSEEGTLGRILFDRWNNSQREDSKWDRGKIGSNVMLDGSLYIKINSKVPLQGDELEEYLQKERAAKEKQAAQKAAMERQQRLLEADEGDSDSDSDSDSDDENEVEQALGNDEMDSTGGNRSESPVNGLSEPKPRRKGGKRREDGTDWGGFGLDPDEGMTKQMLSYDIYLKGNVSKATSFFKSADGPTQRFRMFPYVEKKRRVDEYGEIIDVGTWMRKGKALEEDTETEEMKEAKRLAEEELKKAPREPPSKFVTTHVEVQLACRLFFVDIEGLNDGRAVKMIVPQVNPRKMIVVHAPEPATNALIESCAGIRAMTKDIYAPNQGESIQIGQQTNSFSISLTDELLATIKMSRFEDNEVGFVTGRIASLASSTIPVLEPVSAAVIPNPTNDQRPLRGRILGSRPVATLPRSTMIGELKLTALKSRLSAVGVHAELIGEGVLICGAAAKKGSSSDTLEDSVSVKKTARGHIELEGAVSDVYYTVRREVYNLHALIAA</sequence>
<dbReference type="SUPFAM" id="SSF56281">
    <property type="entry name" value="Metallo-hydrolase/oxidoreductase"/>
    <property type="match status" value="1"/>
</dbReference>
<dbReference type="Pfam" id="PF16661">
    <property type="entry name" value="Lactamase_B_6"/>
    <property type="match status" value="1"/>
</dbReference>
<feature type="region of interest" description="Disordered" evidence="5">
    <location>
        <begin position="522"/>
        <end position="609"/>
    </location>
</feature>
<dbReference type="InterPro" id="IPR001279">
    <property type="entry name" value="Metallo-B-lactamas"/>
</dbReference>
<dbReference type="PANTHER" id="PTHR45922:SF1">
    <property type="entry name" value="CLEAVAGE AND POLYADENYLATION SPECIFICITY FACTOR SUBUNIT 2"/>
    <property type="match status" value="1"/>
</dbReference>
<feature type="compositionally biased region" description="Polar residues" evidence="5">
    <location>
        <begin position="569"/>
        <end position="579"/>
    </location>
</feature>
<keyword evidence="2 4" id="KW-0507">mRNA processing</keyword>
<dbReference type="InterPro" id="IPR027075">
    <property type="entry name" value="CPSF2"/>
</dbReference>
<feature type="compositionally biased region" description="Basic and acidic residues" evidence="5">
    <location>
        <begin position="522"/>
        <end position="537"/>
    </location>
</feature>
<dbReference type="Gene3D" id="3.40.50.10890">
    <property type="match status" value="1"/>
</dbReference>
<feature type="compositionally biased region" description="Basic and acidic residues" evidence="5">
    <location>
        <begin position="366"/>
        <end position="375"/>
    </location>
</feature>
<feature type="region of interest" description="Disordered" evidence="5">
    <location>
        <begin position="366"/>
        <end position="385"/>
    </location>
</feature>
<dbReference type="GO" id="GO:0003723">
    <property type="term" value="F:RNA binding"/>
    <property type="evidence" value="ECO:0007669"/>
    <property type="project" value="UniProtKB-KW"/>
</dbReference>
<evidence type="ECO:0000256" key="5">
    <source>
        <dbReference type="SAM" id="MobiDB-lite"/>
    </source>
</evidence>
<protein>
    <recommendedName>
        <fullName evidence="4">Cleavage and polyadenylation specificity factor subunit 2</fullName>
    </recommendedName>
    <alternativeName>
        <fullName evidence="4">Cleavage and polyadenylation specificity factor 100 kDa subunit</fullName>
    </alternativeName>
</protein>
<evidence type="ECO:0000256" key="4">
    <source>
        <dbReference type="RuleBase" id="RU365006"/>
    </source>
</evidence>
<name>A0A8K0XTV0_9AGAR</name>
<evidence type="ECO:0000256" key="3">
    <source>
        <dbReference type="ARBA" id="ARBA00023242"/>
    </source>
</evidence>
<accession>A0A8K0XTV0</accession>
<comment type="similarity">
    <text evidence="4">Belongs to the metallo-beta-lactamase superfamily. RNA-metabolizing metallo-beta-lactamase-like family. CPSF2/YSH1 subfamily.</text>
</comment>
<keyword evidence="8" id="KW-1185">Reference proteome</keyword>
<evidence type="ECO:0000256" key="1">
    <source>
        <dbReference type="ARBA" id="ARBA00004123"/>
    </source>
</evidence>
<feature type="compositionally biased region" description="Acidic residues" evidence="5">
    <location>
        <begin position="538"/>
        <end position="557"/>
    </location>
</feature>
<dbReference type="InterPro" id="IPR025069">
    <property type="entry name" value="Cpsf2_C"/>
</dbReference>
<evidence type="ECO:0000256" key="2">
    <source>
        <dbReference type="ARBA" id="ARBA00022664"/>
    </source>
</evidence>
<dbReference type="AlphaFoldDB" id="A0A8K0XTV0"/>
<organism evidence="7 8">
    <name type="scientific">Cristinia sonorae</name>
    <dbReference type="NCBI Taxonomy" id="1940300"/>
    <lineage>
        <taxon>Eukaryota</taxon>
        <taxon>Fungi</taxon>
        <taxon>Dikarya</taxon>
        <taxon>Basidiomycota</taxon>
        <taxon>Agaricomycotina</taxon>
        <taxon>Agaricomycetes</taxon>
        <taxon>Agaricomycetidae</taxon>
        <taxon>Agaricales</taxon>
        <taxon>Pleurotineae</taxon>
        <taxon>Stephanosporaceae</taxon>
        <taxon>Cristinia</taxon>
    </lineage>
</organism>
<gene>
    <name evidence="7" type="ORF">BXZ70DRAFT_917864</name>
</gene>
<evidence type="ECO:0000259" key="6">
    <source>
        <dbReference type="SMART" id="SM01027"/>
    </source>
</evidence>
<evidence type="ECO:0000313" key="8">
    <source>
        <dbReference type="Proteomes" id="UP000813824"/>
    </source>
</evidence>
<dbReference type="Gene3D" id="3.60.15.10">
    <property type="entry name" value="Ribonuclease Z/Hydroxyacylglutathione hydrolase-like"/>
    <property type="match status" value="1"/>
</dbReference>
<dbReference type="EMBL" id="JAEVFJ010000003">
    <property type="protein sequence ID" value="KAH8106030.1"/>
    <property type="molecule type" value="Genomic_DNA"/>
</dbReference>
<dbReference type="GO" id="GO:0006398">
    <property type="term" value="P:mRNA 3'-end processing by stem-loop binding and cleavage"/>
    <property type="evidence" value="ECO:0007669"/>
    <property type="project" value="InterPro"/>
</dbReference>
<proteinExistence type="inferred from homology"/>
<dbReference type="InterPro" id="IPR036866">
    <property type="entry name" value="RibonucZ/Hydroxyglut_hydro"/>
</dbReference>
<evidence type="ECO:0000313" key="7">
    <source>
        <dbReference type="EMBL" id="KAH8106030.1"/>
    </source>
</evidence>
<dbReference type="Pfam" id="PF10996">
    <property type="entry name" value="Beta-Casp"/>
    <property type="match status" value="1"/>
</dbReference>
<dbReference type="Proteomes" id="UP000813824">
    <property type="component" value="Unassembled WGS sequence"/>
</dbReference>
<dbReference type="OrthoDB" id="64353at2759"/>
<feature type="domain" description="Beta-Casp" evidence="6">
    <location>
        <begin position="315"/>
        <end position="464"/>
    </location>
</feature>
<comment type="caution">
    <text evidence="7">The sequence shown here is derived from an EMBL/GenBank/DDBJ whole genome shotgun (WGS) entry which is preliminary data.</text>
</comment>
<dbReference type="CDD" id="cd16293">
    <property type="entry name" value="CPSF2-like_MBL-fold"/>
    <property type="match status" value="1"/>
</dbReference>
<dbReference type="InterPro" id="IPR035639">
    <property type="entry name" value="CPSF2_MBL"/>
</dbReference>
<dbReference type="SMART" id="SM01027">
    <property type="entry name" value="Beta-Casp"/>
    <property type="match status" value="1"/>
</dbReference>
<keyword evidence="4" id="KW-0694">RNA-binding</keyword>
<comment type="subcellular location">
    <subcellularLocation>
        <location evidence="1 4">Nucleus</location>
    </subcellularLocation>
</comment>